<dbReference type="SMART" id="SM00862">
    <property type="entry name" value="Trans_reg_C"/>
    <property type="match status" value="1"/>
</dbReference>
<feature type="domain" description="OmpR/PhoB-type" evidence="6">
    <location>
        <begin position="1"/>
        <end position="92"/>
    </location>
</feature>
<dbReference type="CDD" id="cd15831">
    <property type="entry name" value="BTAD"/>
    <property type="match status" value="1"/>
</dbReference>
<dbReference type="InterPro" id="IPR027417">
    <property type="entry name" value="P-loop_NTPase"/>
</dbReference>
<dbReference type="InterPro" id="IPR002182">
    <property type="entry name" value="NB-ARC"/>
</dbReference>
<dbReference type="SMART" id="SM01043">
    <property type="entry name" value="BTAD"/>
    <property type="match status" value="1"/>
</dbReference>
<dbReference type="InterPro" id="IPR016032">
    <property type="entry name" value="Sig_transdc_resp-reg_C-effctor"/>
</dbReference>
<dbReference type="PRINTS" id="PR00364">
    <property type="entry name" value="DISEASERSIST"/>
</dbReference>
<keyword evidence="8" id="KW-1185">Reference proteome</keyword>
<dbReference type="Pfam" id="PF00931">
    <property type="entry name" value="NB-ARC"/>
    <property type="match status" value="1"/>
</dbReference>
<dbReference type="SUPFAM" id="SSF52540">
    <property type="entry name" value="P-loop containing nucleoside triphosphate hydrolases"/>
    <property type="match status" value="1"/>
</dbReference>
<dbReference type="InterPro" id="IPR036388">
    <property type="entry name" value="WH-like_DNA-bd_sf"/>
</dbReference>
<dbReference type="InterPro" id="IPR005158">
    <property type="entry name" value="BTAD"/>
</dbReference>
<organism evidence="7 8">
    <name type="scientific">Labedaea rhizosphaerae</name>
    <dbReference type="NCBI Taxonomy" id="598644"/>
    <lineage>
        <taxon>Bacteria</taxon>
        <taxon>Bacillati</taxon>
        <taxon>Actinomycetota</taxon>
        <taxon>Actinomycetes</taxon>
        <taxon>Pseudonocardiales</taxon>
        <taxon>Pseudonocardiaceae</taxon>
        <taxon>Labedaea</taxon>
    </lineage>
</organism>
<dbReference type="InterPro" id="IPR058852">
    <property type="entry name" value="HTH_77"/>
</dbReference>
<accession>A0A4R6S0I2</accession>
<dbReference type="EMBL" id="SNXZ01000007">
    <property type="protein sequence ID" value="TDP92950.1"/>
    <property type="molecule type" value="Genomic_DNA"/>
</dbReference>
<dbReference type="InterPro" id="IPR051677">
    <property type="entry name" value="AfsR-DnrI-RedD_regulator"/>
</dbReference>
<dbReference type="Proteomes" id="UP000295444">
    <property type="component" value="Unassembled WGS sequence"/>
</dbReference>
<evidence type="ECO:0000313" key="7">
    <source>
        <dbReference type="EMBL" id="TDP92950.1"/>
    </source>
</evidence>
<reference evidence="7 8" key="1">
    <citation type="submission" date="2019-03" db="EMBL/GenBank/DDBJ databases">
        <title>Genomic Encyclopedia of Type Strains, Phase IV (KMG-IV): sequencing the most valuable type-strain genomes for metagenomic binning, comparative biology and taxonomic classification.</title>
        <authorList>
            <person name="Goeker M."/>
        </authorList>
    </citation>
    <scope>NUCLEOTIDE SEQUENCE [LARGE SCALE GENOMIC DNA]</scope>
    <source>
        <strain evidence="7 8">DSM 45361</strain>
    </source>
</reference>
<dbReference type="Gene3D" id="1.25.40.10">
    <property type="entry name" value="Tetratricopeptide repeat domain"/>
    <property type="match status" value="1"/>
</dbReference>
<dbReference type="GO" id="GO:0000160">
    <property type="term" value="P:phosphorelay signal transduction system"/>
    <property type="evidence" value="ECO:0007669"/>
    <property type="project" value="InterPro"/>
</dbReference>
<proteinExistence type="inferred from homology"/>
<protein>
    <submittedName>
        <fullName evidence="7">DNA-binding SARP family transcriptional activator</fullName>
    </submittedName>
</protein>
<evidence type="ECO:0000259" key="6">
    <source>
        <dbReference type="PROSITE" id="PS51755"/>
    </source>
</evidence>
<comment type="similarity">
    <text evidence="1">Belongs to the AfsR/DnrI/RedD regulatory family.</text>
</comment>
<gene>
    <name evidence="7" type="ORF">EV186_107185</name>
</gene>
<keyword evidence="4" id="KW-0804">Transcription</keyword>
<dbReference type="GO" id="GO:0006355">
    <property type="term" value="P:regulation of DNA-templated transcription"/>
    <property type="evidence" value="ECO:0007669"/>
    <property type="project" value="InterPro"/>
</dbReference>
<dbReference type="PANTHER" id="PTHR35807:SF1">
    <property type="entry name" value="TRANSCRIPTIONAL REGULATOR REDD"/>
    <property type="match status" value="1"/>
</dbReference>
<evidence type="ECO:0000256" key="2">
    <source>
        <dbReference type="ARBA" id="ARBA00023015"/>
    </source>
</evidence>
<dbReference type="GO" id="GO:0003677">
    <property type="term" value="F:DNA binding"/>
    <property type="evidence" value="ECO:0007669"/>
    <property type="project" value="UniProtKB-UniRule"/>
</dbReference>
<dbReference type="PROSITE" id="PS51755">
    <property type="entry name" value="OMPR_PHOB"/>
    <property type="match status" value="1"/>
</dbReference>
<dbReference type="SUPFAM" id="SSF48452">
    <property type="entry name" value="TPR-like"/>
    <property type="match status" value="1"/>
</dbReference>
<dbReference type="SUPFAM" id="SSF46894">
    <property type="entry name" value="C-terminal effector domain of the bipartite response regulators"/>
    <property type="match status" value="1"/>
</dbReference>
<dbReference type="GO" id="GO:0043531">
    <property type="term" value="F:ADP binding"/>
    <property type="evidence" value="ECO:0007669"/>
    <property type="project" value="InterPro"/>
</dbReference>
<dbReference type="Pfam" id="PF25872">
    <property type="entry name" value="HTH_77"/>
    <property type="match status" value="1"/>
</dbReference>
<dbReference type="RefSeq" id="WP_166659429.1">
    <property type="nucleotide sequence ID" value="NZ_SNXZ01000007.1"/>
</dbReference>
<evidence type="ECO:0000256" key="4">
    <source>
        <dbReference type="ARBA" id="ARBA00023163"/>
    </source>
</evidence>
<dbReference type="InterPro" id="IPR011990">
    <property type="entry name" value="TPR-like_helical_dom_sf"/>
</dbReference>
<feature type="DNA-binding region" description="OmpR/PhoB-type" evidence="5">
    <location>
        <begin position="1"/>
        <end position="92"/>
    </location>
</feature>
<dbReference type="Pfam" id="PF03704">
    <property type="entry name" value="BTAD"/>
    <property type="match status" value="1"/>
</dbReference>
<sequence length="632" mass="68742">MKFRILGPLEITGPLGPVALPPRQRVVLATLLLEPNRLVMVDRLVEAVWDAEPPSTARDQIRICISAIRRSLAAAGLADSIVTRSPGYSIRCADDELDLLAFDKLVTAGRKMLALRQESAAVDQFEQALRLWRGAPLAGAGRVVESGAVVLAERRLTVLEECVDLKLRLGDEHELVGELAEVVAANPFRERLRAQLMTCLYRTGRRVEALDVFRIGRELFVEALGLEPGDELRGLQRMILAGTTEADARPARPVAAPAAVPRLLPAPAGDFTGRGEQLAKARQRLQESPIGQGVRVVLLSGRAWSGKTTLAVHLAHSMCDTFTDGQLFVPLGGTTGRLIEPVDALDRFLRAMGVAADAVPDSVDECAEMYRNLLSDRKVLVVLDDAADERQVRPLLPGSPSCAVLVTSRAPMTALPGASRIEVGRLPGAESVALLTKVIGVERVRGQAKDLRRLAELCGGEPFTLRLAGARLDARPDWSVRTLIERLTDERRLPKELSHVAGDAVGAISQSYDGLAPFARRLLRRLTLLGSVRFSGRICAPLLDADEVQAEDALDELVDAGLLDVVRVTGDPAPFRLTGLVRAFARSRLTVEDRPTERVAALRRVLDHPHECLPVERWLLTASLRRTLALSS</sequence>
<dbReference type="Gene3D" id="3.40.50.300">
    <property type="entry name" value="P-loop containing nucleotide triphosphate hydrolases"/>
    <property type="match status" value="1"/>
</dbReference>
<keyword evidence="2" id="KW-0805">Transcription regulation</keyword>
<evidence type="ECO:0000256" key="1">
    <source>
        <dbReference type="ARBA" id="ARBA00005820"/>
    </source>
</evidence>
<name>A0A4R6S0I2_LABRH</name>
<dbReference type="InterPro" id="IPR001867">
    <property type="entry name" value="OmpR/PhoB-type_DNA-bd"/>
</dbReference>
<dbReference type="Pfam" id="PF00486">
    <property type="entry name" value="Trans_reg_C"/>
    <property type="match status" value="1"/>
</dbReference>
<evidence type="ECO:0000313" key="8">
    <source>
        <dbReference type="Proteomes" id="UP000295444"/>
    </source>
</evidence>
<dbReference type="Gene3D" id="1.10.10.10">
    <property type="entry name" value="Winged helix-like DNA-binding domain superfamily/Winged helix DNA-binding domain"/>
    <property type="match status" value="1"/>
</dbReference>
<keyword evidence="3 5" id="KW-0238">DNA-binding</keyword>
<evidence type="ECO:0000256" key="3">
    <source>
        <dbReference type="ARBA" id="ARBA00023125"/>
    </source>
</evidence>
<evidence type="ECO:0000256" key="5">
    <source>
        <dbReference type="PROSITE-ProRule" id="PRU01091"/>
    </source>
</evidence>
<dbReference type="PANTHER" id="PTHR35807">
    <property type="entry name" value="TRANSCRIPTIONAL REGULATOR REDD-RELATED"/>
    <property type="match status" value="1"/>
</dbReference>
<comment type="caution">
    <text evidence="7">The sequence shown here is derived from an EMBL/GenBank/DDBJ whole genome shotgun (WGS) entry which is preliminary data.</text>
</comment>
<dbReference type="AlphaFoldDB" id="A0A4R6S0I2"/>